<keyword evidence="2" id="KW-1003">Cell membrane</keyword>
<organism evidence="10 11">
    <name type="scientific">Actinotignum timonense</name>
    <dbReference type="NCBI Taxonomy" id="1870995"/>
    <lineage>
        <taxon>Bacteria</taxon>
        <taxon>Bacillati</taxon>
        <taxon>Actinomycetota</taxon>
        <taxon>Actinomycetes</taxon>
        <taxon>Actinomycetales</taxon>
        <taxon>Actinomycetaceae</taxon>
        <taxon>Actinotignum</taxon>
    </lineage>
</organism>
<dbReference type="PANTHER" id="PTHR43790">
    <property type="entry name" value="CARBOHYDRATE TRANSPORT ATP-BINDING PROTEIN MG119-RELATED"/>
    <property type="match status" value="1"/>
</dbReference>
<dbReference type="AlphaFoldDB" id="A0AAW9HCG4"/>
<evidence type="ECO:0000256" key="7">
    <source>
        <dbReference type="ARBA" id="ARBA00022967"/>
    </source>
</evidence>
<keyword evidence="3" id="KW-0762">Sugar transport</keyword>
<dbReference type="PROSITE" id="PS00211">
    <property type="entry name" value="ABC_TRANSPORTER_1"/>
    <property type="match status" value="1"/>
</dbReference>
<protein>
    <submittedName>
        <fullName evidence="10">Sugar ABC transporter ATP-binding protein</fullName>
    </submittedName>
</protein>
<keyword evidence="7" id="KW-1278">Translocase</keyword>
<dbReference type="InterPro" id="IPR017871">
    <property type="entry name" value="ABC_transporter-like_CS"/>
</dbReference>
<dbReference type="CDD" id="cd03215">
    <property type="entry name" value="ABC_Carb_Monos_II"/>
    <property type="match status" value="1"/>
</dbReference>
<sequence>MNTSAQSDASYFLEARDIVKTFDGVTALAGVSLKVKSGEVLCLAGENGCGKSTLIKVISGVLSPDSGQIVVEGHSYSKLTPLEAMELGIQVIYQDFSLFPNLSVAENIVVTRSVSKRRKIFNRSSARARAKEVIDSLKVHLDLDAEVESLSVADRQLTAICRALCSDARLLIMDEPTTALTQREVKRLFAVVENLRSQGVALVFVSHKLDEVTQIASRISIMRSGENVIESAVEDFDNEKIAEYMTGKTLDVSRHVVTPKEGEPMLRVRGLSSPGRLADISFDVRAGEIVGFTGLLGSGRSEIAEALFGILPHDSGEISVEGKPVKITSIQDSLKAQIGYVPEDRLTEGLFLDKPISDNMIAASIDRHTSKTGTLQKKDIRETIGQYFKSLKIKAPNVAAPVRSLSGGNAQRVVVAKWLAREPKVLILNGPTVGVDVGSKAEILQILREQAENGIAIIIISDDAPELVACCNRVFITTAGRISSELVGDEVTVETIRERVVA</sequence>
<proteinExistence type="predicted"/>
<evidence type="ECO:0000313" key="10">
    <source>
        <dbReference type="EMBL" id="MDY5140775.1"/>
    </source>
</evidence>
<keyword evidence="1" id="KW-0813">Transport</keyword>
<evidence type="ECO:0000256" key="4">
    <source>
        <dbReference type="ARBA" id="ARBA00022737"/>
    </source>
</evidence>
<dbReference type="SUPFAM" id="SSF52540">
    <property type="entry name" value="P-loop containing nucleoside triphosphate hydrolases"/>
    <property type="match status" value="2"/>
</dbReference>
<evidence type="ECO:0000313" key="11">
    <source>
        <dbReference type="Proteomes" id="UP001288320"/>
    </source>
</evidence>
<accession>A0AAW9HCG4</accession>
<evidence type="ECO:0000256" key="5">
    <source>
        <dbReference type="ARBA" id="ARBA00022741"/>
    </source>
</evidence>
<keyword evidence="8" id="KW-0472">Membrane</keyword>
<comment type="caution">
    <text evidence="10">The sequence shown here is derived from an EMBL/GenBank/DDBJ whole genome shotgun (WGS) entry which is preliminary data.</text>
</comment>
<evidence type="ECO:0000256" key="3">
    <source>
        <dbReference type="ARBA" id="ARBA00022597"/>
    </source>
</evidence>
<evidence type="ECO:0000256" key="1">
    <source>
        <dbReference type="ARBA" id="ARBA00022448"/>
    </source>
</evidence>
<feature type="domain" description="ABC transporter" evidence="9">
    <location>
        <begin position="247"/>
        <end position="502"/>
    </location>
</feature>
<dbReference type="PROSITE" id="PS50893">
    <property type="entry name" value="ABC_TRANSPORTER_2"/>
    <property type="match status" value="2"/>
</dbReference>
<dbReference type="RefSeq" id="WP_026428446.1">
    <property type="nucleotide sequence ID" value="NZ_JASOHK010000002.1"/>
</dbReference>
<dbReference type="SMART" id="SM00382">
    <property type="entry name" value="AAA"/>
    <property type="match status" value="2"/>
</dbReference>
<dbReference type="InterPro" id="IPR027417">
    <property type="entry name" value="P-loop_NTPase"/>
</dbReference>
<evidence type="ECO:0000256" key="2">
    <source>
        <dbReference type="ARBA" id="ARBA00022475"/>
    </source>
</evidence>
<keyword evidence="5" id="KW-0547">Nucleotide-binding</keyword>
<dbReference type="CDD" id="cd03216">
    <property type="entry name" value="ABC_Carb_Monos_I"/>
    <property type="match status" value="1"/>
</dbReference>
<evidence type="ECO:0000256" key="6">
    <source>
        <dbReference type="ARBA" id="ARBA00022840"/>
    </source>
</evidence>
<dbReference type="GO" id="GO:0005524">
    <property type="term" value="F:ATP binding"/>
    <property type="evidence" value="ECO:0007669"/>
    <property type="project" value="UniProtKB-KW"/>
</dbReference>
<reference evidence="10" key="1">
    <citation type="submission" date="2023-10" db="EMBL/GenBank/DDBJ databases">
        <title>Whole Genome based description of the genera Actinobaculum and Actinotignum reveals a complex phylogenetic relationship within the species included in the genus Actinotignum.</title>
        <authorList>
            <person name="Jensen C.S."/>
            <person name="Dargis R."/>
            <person name="Kemp M."/>
            <person name="Christensen J.J."/>
        </authorList>
    </citation>
    <scope>NUCLEOTIDE SEQUENCE</scope>
    <source>
        <strain evidence="10">SLA_B245</strain>
    </source>
</reference>
<dbReference type="PANTHER" id="PTHR43790:SF1">
    <property type="entry name" value="XYLOSE IMPORT ATP-BINDING PROTEIN XYLG"/>
    <property type="match status" value="1"/>
</dbReference>
<gene>
    <name evidence="10" type="ORF">R6G74_05535</name>
</gene>
<dbReference type="GO" id="GO:0016887">
    <property type="term" value="F:ATP hydrolysis activity"/>
    <property type="evidence" value="ECO:0007669"/>
    <property type="project" value="InterPro"/>
</dbReference>
<name>A0AAW9HCG4_9ACTO</name>
<dbReference type="Pfam" id="PF00005">
    <property type="entry name" value="ABC_tran"/>
    <property type="match status" value="2"/>
</dbReference>
<evidence type="ECO:0000256" key="8">
    <source>
        <dbReference type="ARBA" id="ARBA00023136"/>
    </source>
</evidence>
<dbReference type="GeneID" id="81700908"/>
<dbReference type="InterPro" id="IPR003593">
    <property type="entry name" value="AAA+_ATPase"/>
</dbReference>
<keyword evidence="4" id="KW-0677">Repeat</keyword>
<feature type="domain" description="ABC transporter" evidence="9">
    <location>
        <begin position="13"/>
        <end position="249"/>
    </location>
</feature>
<dbReference type="InterPro" id="IPR050107">
    <property type="entry name" value="ABC_carbohydrate_import_ATPase"/>
</dbReference>
<dbReference type="Proteomes" id="UP001288320">
    <property type="component" value="Unassembled WGS sequence"/>
</dbReference>
<dbReference type="EMBL" id="JAWNFV010000010">
    <property type="protein sequence ID" value="MDY5140775.1"/>
    <property type="molecule type" value="Genomic_DNA"/>
</dbReference>
<dbReference type="InterPro" id="IPR003439">
    <property type="entry name" value="ABC_transporter-like_ATP-bd"/>
</dbReference>
<evidence type="ECO:0000259" key="9">
    <source>
        <dbReference type="PROSITE" id="PS50893"/>
    </source>
</evidence>
<dbReference type="Gene3D" id="3.40.50.300">
    <property type="entry name" value="P-loop containing nucleotide triphosphate hydrolases"/>
    <property type="match status" value="2"/>
</dbReference>
<keyword evidence="6 10" id="KW-0067">ATP-binding</keyword>